<protein>
    <recommendedName>
        <fullName evidence="3">Cupin</fullName>
    </recommendedName>
</protein>
<dbReference type="SUPFAM" id="SSF51182">
    <property type="entry name" value="RmlC-like cupins"/>
    <property type="match status" value="1"/>
</dbReference>
<keyword evidence="2" id="KW-1185">Reference proteome</keyword>
<evidence type="ECO:0000313" key="2">
    <source>
        <dbReference type="Proteomes" id="UP000223749"/>
    </source>
</evidence>
<dbReference type="EMBL" id="CP024091">
    <property type="protein sequence ID" value="ATP55620.1"/>
    <property type="molecule type" value="Genomic_DNA"/>
</dbReference>
<accession>A0A2D1U1X9</accession>
<reference evidence="1 2" key="1">
    <citation type="submission" date="2017-10" db="EMBL/GenBank/DDBJ databases">
        <title>Whole genome of Pedobacter ginsengisoli T01R-27 isolated from tomato rhizosphere.</title>
        <authorList>
            <person name="Weon H.-Y."/>
            <person name="Lee S.A."/>
            <person name="Sang M.K."/>
            <person name="Song J."/>
        </authorList>
    </citation>
    <scope>NUCLEOTIDE SEQUENCE [LARGE SCALE GENOMIC DNA]</scope>
    <source>
        <strain evidence="1 2">T01R-27</strain>
    </source>
</reference>
<dbReference type="Proteomes" id="UP000223749">
    <property type="component" value="Chromosome"/>
</dbReference>
<dbReference type="AlphaFoldDB" id="A0A2D1U1X9"/>
<dbReference type="KEGG" id="pgs:CPT03_03620"/>
<gene>
    <name evidence="1" type="ORF">CPT03_03620</name>
</gene>
<dbReference type="Gene3D" id="2.60.120.10">
    <property type="entry name" value="Jelly Rolls"/>
    <property type="match status" value="1"/>
</dbReference>
<evidence type="ECO:0008006" key="3">
    <source>
        <dbReference type="Google" id="ProtNLM"/>
    </source>
</evidence>
<proteinExistence type="predicted"/>
<dbReference type="InterPro" id="IPR014710">
    <property type="entry name" value="RmlC-like_jellyroll"/>
</dbReference>
<dbReference type="OrthoDB" id="997205at2"/>
<evidence type="ECO:0000313" key="1">
    <source>
        <dbReference type="EMBL" id="ATP55620.1"/>
    </source>
</evidence>
<name>A0A2D1U1X9_9SPHI</name>
<dbReference type="RefSeq" id="WP_099437566.1">
    <property type="nucleotide sequence ID" value="NZ_CP024091.1"/>
</dbReference>
<sequence>MIIKEVLAQLAESQTGPIIKVLERGDQFKVIVLAFKKEMVLRAHQTPLKTKLVVIEGKVSYKEAGRLVVLDQFDDLEIPKKVLHSVEAIADSICLLIQSQEADKS</sequence>
<organism evidence="1 2">
    <name type="scientific">Pedobacter ginsengisoli</name>
    <dbReference type="NCBI Taxonomy" id="363852"/>
    <lineage>
        <taxon>Bacteria</taxon>
        <taxon>Pseudomonadati</taxon>
        <taxon>Bacteroidota</taxon>
        <taxon>Sphingobacteriia</taxon>
        <taxon>Sphingobacteriales</taxon>
        <taxon>Sphingobacteriaceae</taxon>
        <taxon>Pedobacter</taxon>
    </lineage>
</organism>
<dbReference type="InterPro" id="IPR011051">
    <property type="entry name" value="RmlC_Cupin_sf"/>
</dbReference>